<keyword evidence="3" id="KW-0597">Phosphoprotein</keyword>
<feature type="domain" description="Histidine kinase" evidence="6">
    <location>
        <begin position="426"/>
        <end position="655"/>
    </location>
</feature>
<dbReference type="Pfam" id="PF02518">
    <property type="entry name" value="HATPase_c"/>
    <property type="match status" value="1"/>
</dbReference>
<dbReference type="PANTHER" id="PTHR43547">
    <property type="entry name" value="TWO-COMPONENT HISTIDINE KINASE"/>
    <property type="match status" value="1"/>
</dbReference>
<evidence type="ECO:0000256" key="4">
    <source>
        <dbReference type="SAM" id="Phobius"/>
    </source>
</evidence>
<dbReference type="InterPro" id="IPR036890">
    <property type="entry name" value="HATPase_C_sf"/>
</dbReference>
<dbReference type="Pfam" id="PF07695">
    <property type="entry name" value="7TMR-DISM_7TM"/>
    <property type="match status" value="1"/>
</dbReference>
<evidence type="ECO:0000313" key="8">
    <source>
        <dbReference type="Proteomes" id="UP000266206"/>
    </source>
</evidence>
<dbReference type="Pfam" id="PF00512">
    <property type="entry name" value="HisKA"/>
    <property type="match status" value="1"/>
</dbReference>
<feature type="transmembrane region" description="Helical" evidence="4">
    <location>
        <begin position="337"/>
        <end position="361"/>
    </location>
</feature>
<dbReference type="AlphaFoldDB" id="A0A3A1YQB2"/>
<gene>
    <name evidence="7" type="ORF">CJP73_10135</name>
</gene>
<dbReference type="PRINTS" id="PR00344">
    <property type="entry name" value="BCTRLSENSOR"/>
</dbReference>
<keyword evidence="4" id="KW-1133">Transmembrane helix</keyword>
<feature type="chain" id="PRO_5017241528" description="histidine kinase" evidence="5">
    <location>
        <begin position="21"/>
        <end position="655"/>
    </location>
</feature>
<comment type="catalytic activity">
    <reaction evidence="1">
        <text>ATP + protein L-histidine = ADP + protein N-phospho-L-histidine.</text>
        <dbReference type="EC" id="2.7.13.3"/>
    </reaction>
</comment>
<evidence type="ECO:0000313" key="7">
    <source>
        <dbReference type="EMBL" id="RIY40483.1"/>
    </source>
</evidence>
<dbReference type="InterPro" id="IPR004358">
    <property type="entry name" value="Sig_transdc_His_kin-like_C"/>
</dbReference>
<dbReference type="EMBL" id="NQYH01000008">
    <property type="protein sequence ID" value="RIY40483.1"/>
    <property type="molecule type" value="Genomic_DNA"/>
</dbReference>
<dbReference type="EC" id="2.7.13.3" evidence="2"/>
<dbReference type="GO" id="GO:0000155">
    <property type="term" value="F:phosphorelay sensor kinase activity"/>
    <property type="evidence" value="ECO:0007669"/>
    <property type="project" value="InterPro"/>
</dbReference>
<dbReference type="CDD" id="cd00082">
    <property type="entry name" value="HisKA"/>
    <property type="match status" value="1"/>
</dbReference>
<dbReference type="Gene3D" id="3.30.565.10">
    <property type="entry name" value="Histidine kinase-like ATPase, C-terminal domain"/>
    <property type="match status" value="1"/>
</dbReference>
<dbReference type="Gene3D" id="1.10.287.130">
    <property type="match status" value="1"/>
</dbReference>
<name>A0A3A1YQB2_9BURK</name>
<dbReference type="CDD" id="cd00075">
    <property type="entry name" value="HATPase"/>
    <property type="match status" value="1"/>
</dbReference>
<feature type="signal peptide" evidence="5">
    <location>
        <begin position="1"/>
        <end position="20"/>
    </location>
</feature>
<dbReference type="OrthoDB" id="8807260at2"/>
<proteinExistence type="predicted"/>
<dbReference type="SUPFAM" id="SSF55874">
    <property type="entry name" value="ATPase domain of HSP90 chaperone/DNA topoisomerase II/histidine kinase"/>
    <property type="match status" value="1"/>
</dbReference>
<comment type="caution">
    <text evidence="7">The sequence shown here is derived from an EMBL/GenBank/DDBJ whole genome shotgun (WGS) entry which is preliminary data.</text>
</comment>
<keyword evidence="4" id="KW-0472">Membrane</keyword>
<protein>
    <recommendedName>
        <fullName evidence="2">histidine kinase</fullName>
        <ecNumber evidence="2">2.7.13.3</ecNumber>
    </recommendedName>
</protein>
<evidence type="ECO:0000256" key="2">
    <source>
        <dbReference type="ARBA" id="ARBA00012438"/>
    </source>
</evidence>
<dbReference type="InterPro" id="IPR036097">
    <property type="entry name" value="HisK_dim/P_sf"/>
</dbReference>
<dbReference type="InterPro" id="IPR005467">
    <property type="entry name" value="His_kinase_dom"/>
</dbReference>
<evidence type="ECO:0000256" key="1">
    <source>
        <dbReference type="ARBA" id="ARBA00000085"/>
    </source>
</evidence>
<dbReference type="InterPro" id="IPR011622">
    <property type="entry name" value="7TMR_DISM_rcpt_extracell_dom2"/>
</dbReference>
<evidence type="ECO:0000256" key="3">
    <source>
        <dbReference type="ARBA" id="ARBA00022553"/>
    </source>
</evidence>
<dbReference type="Proteomes" id="UP000266206">
    <property type="component" value="Unassembled WGS sequence"/>
</dbReference>
<feature type="transmembrane region" description="Helical" evidence="4">
    <location>
        <begin position="281"/>
        <end position="299"/>
    </location>
</feature>
<dbReference type="PROSITE" id="PS50109">
    <property type="entry name" value="HIS_KIN"/>
    <property type="match status" value="1"/>
</dbReference>
<evidence type="ECO:0000256" key="5">
    <source>
        <dbReference type="SAM" id="SignalP"/>
    </source>
</evidence>
<dbReference type="RefSeq" id="WP_119516344.1">
    <property type="nucleotide sequence ID" value="NZ_NQYH01000008.1"/>
</dbReference>
<keyword evidence="5" id="KW-0732">Signal</keyword>
<dbReference type="InterPro" id="IPR011623">
    <property type="entry name" value="7TMR_DISM_rcpt_extracell_dom1"/>
</dbReference>
<feature type="transmembrane region" description="Helical" evidence="4">
    <location>
        <begin position="191"/>
        <end position="212"/>
    </location>
</feature>
<evidence type="ECO:0000259" key="6">
    <source>
        <dbReference type="PROSITE" id="PS50109"/>
    </source>
</evidence>
<sequence>MRFIGKVLNTLLLLACFAFASAWGQVAVAQTALGQGIAFQWYEDVDGSLTVDQFLALPNEKIKTSDRVLSLGYTRSALWVRFFAPVGSEARWLQLRPNFLDDVTLFYRPSAGLEEAENPHSWVVRQTGDQWPQARGEVDYRFPVYVLPALDDQTGYEVLVRVQSTSAVLLQASLWSPTAFVQASTRSTAFWSFYFGLAAFSSILALIAAIYLRRRLVWALLAFSLSYWLVACIQGFVDWMLRPHFALIQHYLTGILTLLTYTSLLWLTTEALDLRKHHPRLNRLMWFIIGLNLFLQVSIPFDFYALAINIQGVVFIFTAVVLAVSAWTIWRDAQSGVMTLVVGLMPMLYVISGLLALVSLFGWIPYDETVYGIWQYVIMVNMFTILAWVALLVRQESREAQSRVQLARELDIEREASFHQRQFIGMVAHEFRNPLAVISSALENLQLKSISDVQRRRRYRNMRLATNRLVQLTDNCLADSRLNAEGLTLQREKVNVLDIVRSATEVVDRSDRHRWRLSVNGEVGQHNLRSDVPVFADQAMLRIALSNLLDNAVKYSEQGPVDIDVTTRTTDVEERVVCISVRDRGKGVAAADADIIFERYRRHASQEEWGGGEDPGGTGLGLYVARQIARAHGGDLVLAHSSVEGSCFKLFIPGV</sequence>
<dbReference type="SMART" id="SM00388">
    <property type="entry name" value="HisKA"/>
    <property type="match status" value="1"/>
</dbReference>
<organism evidence="7 8">
    <name type="scientific">Neopusillimonas maritima</name>
    <dbReference type="NCBI Taxonomy" id="2026239"/>
    <lineage>
        <taxon>Bacteria</taxon>
        <taxon>Pseudomonadati</taxon>
        <taxon>Pseudomonadota</taxon>
        <taxon>Betaproteobacteria</taxon>
        <taxon>Burkholderiales</taxon>
        <taxon>Alcaligenaceae</taxon>
        <taxon>Neopusillimonas</taxon>
    </lineage>
</organism>
<dbReference type="PANTHER" id="PTHR43547:SF2">
    <property type="entry name" value="HYBRID SIGNAL TRANSDUCTION HISTIDINE KINASE C"/>
    <property type="match status" value="1"/>
</dbReference>
<feature type="transmembrane region" description="Helical" evidence="4">
    <location>
        <begin position="373"/>
        <end position="393"/>
    </location>
</feature>
<dbReference type="InterPro" id="IPR003661">
    <property type="entry name" value="HisK_dim/P_dom"/>
</dbReference>
<dbReference type="Gene3D" id="2.60.40.2380">
    <property type="match status" value="1"/>
</dbReference>
<dbReference type="SUPFAM" id="SSF47384">
    <property type="entry name" value="Homodimeric domain of signal transducing histidine kinase"/>
    <property type="match status" value="1"/>
</dbReference>
<feature type="transmembrane region" description="Helical" evidence="4">
    <location>
        <begin position="248"/>
        <end position="269"/>
    </location>
</feature>
<reference evidence="7 8" key="1">
    <citation type="submission" date="2017-08" db="EMBL/GenBank/DDBJ databases">
        <title>Pusillimonas indicus sp. nov., a member of the family Alcaligenaceae isolated from surface seawater.</title>
        <authorList>
            <person name="Li J."/>
        </authorList>
    </citation>
    <scope>NUCLEOTIDE SEQUENCE [LARGE SCALE GENOMIC DNA]</scope>
    <source>
        <strain evidence="7 8">L52-1-41</strain>
    </source>
</reference>
<dbReference type="Pfam" id="PF07696">
    <property type="entry name" value="7TMR-DISMED2"/>
    <property type="match status" value="1"/>
</dbReference>
<feature type="transmembrane region" description="Helical" evidence="4">
    <location>
        <begin position="217"/>
        <end position="236"/>
    </location>
</feature>
<feature type="transmembrane region" description="Helical" evidence="4">
    <location>
        <begin position="305"/>
        <end position="330"/>
    </location>
</feature>
<dbReference type="InterPro" id="IPR003594">
    <property type="entry name" value="HATPase_dom"/>
</dbReference>
<accession>A0A3A1YQB2</accession>
<dbReference type="SMART" id="SM00387">
    <property type="entry name" value="HATPase_c"/>
    <property type="match status" value="1"/>
</dbReference>
<keyword evidence="4" id="KW-0812">Transmembrane</keyword>